<dbReference type="GeneID" id="115994959"/>
<protein>
    <recommendedName>
        <fullName evidence="4 11">Phospholipase D</fullName>
        <ecNumber evidence="4 11">3.1.4.4</ecNumber>
    </recommendedName>
</protein>
<dbReference type="EMBL" id="LRBV02000006">
    <property type="status" value="NOT_ANNOTATED_CDS"/>
    <property type="molecule type" value="Genomic_DNA"/>
</dbReference>
<dbReference type="SUPFAM" id="SSF56024">
    <property type="entry name" value="Phospholipase D/nuclease"/>
    <property type="match status" value="2"/>
</dbReference>
<evidence type="ECO:0000256" key="10">
    <source>
        <dbReference type="ARBA" id="ARBA00023098"/>
    </source>
</evidence>
<comment type="function">
    <text evidence="11">Hydrolyzes glycerol-phospholipids at the terminal phosphodiesteric bond.</text>
</comment>
<dbReference type="InParanoid" id="A0A7N2M1I5"/>
<feature type="region of interest" description="Disordered" evidence="12">
    <location>
        <begin position="503"/>
        <end position="528"/>
    </location>
</feature>
<feature type="domain" description="PLD phosphodiesterase" evidence="14">
    <location>
        <begin position="367"/>
        <end position="402"/>
    </location>
</feature>
<dbReference type="Gramene" id="QL06p052189:mrna">
    <property type="protein sequence ID" value="QL06p052189:mrna"/>
    <property type="gene ID" value="QL06p052189"/>
</dbReference>
<evidence type="ECO:0000259" key="13">
    <source>
        <dbReference type="PROSITE" id="PS50004"/>
    </source>
</evidence>
<dbReference type="RefSeq" id="XP_030975176.1">
    <property type="nucleotide sequence ID" value="XM_031119316.1"/>
</dbReference>
<dbReference type="GO" id="GO:0005886">
    <property type="term" value="C:plasma membrane"/>
    <property type="evidence" value="ECO:0007669"/>
    <property type="project" value="TreeGrafter"/>
</dbReference>
<keyword evidence="10" id="KW-0443">Lipid metabolism</keyword>
<evidence type="ECO:0000256" key="1">
    <source>
        <dbReference type="ARBA" id="ARBA00000798"/>
    </source>
</evidence>
<dbReference type="InterPro" id="IPR024632">
    <property type="entry name" value="PLipase_D_C"/>
</dbReference>
<evidence type="ECO:0000256" key="7">
    <source>
        <dbReference type="ARBA" id="ARBA00022801"/>
    </source>
</evidence>
<dbReference type="EnsemblPlants" id="QL06p052189:mrna">
    <property type="protein sequence ID" value="QL06p052189:mrna"/>
    <property type="gene ID" value="QL06p052189"/>
</dbReference>
<evidence type="ECO:0000256" key="2">
    <source>
        <dbReference type="ARBA" id="ARBA00001913"/>
    </source>
</evidence>
<gene>
    <name evidence="15" type="primary">LOC115994959</name>
</gene>
<dbReference type="CDD" id="cd04015">
    <property type="entry name" value="C2_plant_PLD"/>
    <property type="match status" value="1"/>
</dbReference>
<dbReference type="FunFam" id="3.30.870.10:FF:000025">
    <property type="entry name" value="Phospholipase D delta"/>
    <property type="match status" value="1"/>
</dbReference>
<dbReference type="EC" id="3.1.4.4" evidence="4 11"/>
<organism evidence="15 16">
    <name type="scientific">Quercus lobata</name>
    <name type="common">Valley oak</name>
    <dbReference type="NCBI Taxonomy" id="97700"/>
    <lineage>
        <taxon>Eukaryota</taxon>
        <taxon>Viridiplantae</taxon>
        <taxon>Streptophyta</taxon>
        <taxon>Embryophyta</taxon>
        <taxon>Tracheophyta</taxon>
        <taxon>Spermatophyta</taxon>
        <taxon>Magnoliopsida</taxon>
        <taxon>eudicotyledons</taxon>
        <taxon>Gunneridae</taxon>
        <taxon>Pentapetalae</taxon>
        <taxon>rosids</taxon>
        <taxon>fabids</taxon>
        <taxon>Fagales</taxon>
        <taxon>Fagaceae</taxon>
        <taxon>Quercus</taxon>
    </lineage>
</organism>
<evidence type="ECO:0000256" key="8">
    <source>
        <dbReference type="ARBA" id="ARBA00022837"/>
    </source>
</evidence>
<evidence type="ECO:0000256" key="9">
    <source>
        <dbReference type="ARBA" id="ARBA00022963"/>
    </source>
</evidence>
<sequence>MEDSVSGSVSDNDKQKQITLHGDLDLKIVEAENLPNMDIVAQHVRGCFAVCDCNSVETSQPSDESDGRDGSQQHHRKKIIITSDPYVTVSVPQATVARTRVIKNSANPLWNERFYIPLAHPVINLKFQVKDNDIFGAELIGTVEIPATRIATGEHISSWFPILGPNKKPPKKNARIRLELKFTPFGKNPRYKHGIASDPEHEGVIHTYFPLRKGCSVKLYQDAHVPDESSLPKIELDGGKVYRREKCWEDICYAISEAHHMVYIVGWSVYHKIRLVREPTRRLPRGGDLTLGEMLKYKSEEGVRVLLMIWDDKTSHDKFGIIKTPGMMLTHDEEVKKFFKHSSVTCVLAPRYGSSKLGYFKQQVVGGLFTHHQKCVLVDTQASGNYRKITAFLGGIDLCDGRYDTPEHRLFRDLNTVFENDYHNPTFAAGTKAPRQPWHDLHCRVEGPAAYDVLINFEQRWRKATKWKEFGLRFKRATTHWSDDALIKIERISWILSPDLSVSPKKKVSLDPSTKKDKSTVIPEDDPKLWVSDEDDPESWHVQIFRSIDSGSVKGFPKTAELAEKQNLICAKNLVIDKSIQTGYIQAIRSAQHFIYIENQYFLGSSYAWPSYEYAGADNLIPMELALKIASKIRAKERFAVYIILPMWPEGNPASGAMQEILFWQGQTMQMMYDIVARELKDTQLGDSHPLHYLNFYCLGNREDIPEERLDDNADKVSDAQKFKRFMIYVHAKGMIVDDEYVIVGSANINQRSMAGTKDTEIAMGAYQPHHSWASRKKHPCGQVYGYRMSLWAEHLGMLDTCFKEPESMECVKMVNEIAKDNWKRYTDANFMLLQGHLLKYPVQVDEHGVVSALPGQENFPDVGGKVQGAHSVSLPDTLTT</sequence>
<comment type="cofactor">
    <cofactor evidence="2 11">
        <name>Ca(2+)</name>
        <dbReference type="ChEBI" id="CHEBI:29108"/>
    </cofactor>
</comment>
<keyword evidence="7 11" id="KW-0378">Hydrolase</keyword>
<dbReference type="InterPro" id="IPR000008">
    <property type="entry name" value="C2_dom"/>
</dbReference>
<dbReference type="FunCoup" id="A0A7N2M1I5">
    <property type="interactions" value="787"/>
</dbReference>
<dbReference type="GO" id="GO:0009395">
    <property type="term" value="P:phospholipid catabolic process"/>
    <property type="evidence" value="ECO:0007669"/>
    <property type="project" value="TreeGrafter"/>
</dbReference>
<dbReference type="SMART" id="SM00155">
    <property type="entry name" value="PLDc"/>
    <property type="match status" value="2"/>
</dbReference>
<comment type="similarity">
    <text evidence="3 11">Belongs to the phospholipase D family. C2-PLD subfamily.</text>
</comment>
<dbReference type="Pfam" id="PF00168">
    <property type="entry name" value="C2"/>
    <property type="match status" value="1"/>
</dbReference>
<dbReference type="Gene3D" id="2.60.40.150">
    <property type="entry name" value="C2 domain"/>
    <property type="match status" value="1"/>
</dbReference>
<dbReference type="KEGG" id="qlo:115994959"/>
<dbReference type="PANTHER" id="PTHR18896:SF86">
    <property type="entry name" value="PHOSPHOLIPASE D DELTA"/>
    <property type="match status" value="1"/>
</dbReference>
<keyword evidence="8 11" id="KW-0106">Calcium</keyword>
<evidence type="ECO:0000259" key="14">
    <source>
        <dbReference type="PROSITE" id="PS50035"/>
    </source>
</evidence>
<keyword evidence="5" id="KW-0479">Metal-binding</keyword>
<evidence type="ECO:0000313" key="15">
    <source>
        <dbReference type="EnsemblPlants" id="QL06p052189:mrna"/>
    </source>
</evidence>
<dbReference type="PIRSF" id="PIRSF036470">
    <property type="entry name" value="PLD_plant"/>
    <property type="match status" value="1"/>
</dbReference>
<reference evidence="15 16" key="1">
    <citation type="journal article" date="2016" name="G3 (Bethesda)">
        <title>First Draft Assembly and Annotation of the Genome of a California Endemic Oak Quercus lobata Nee (Fagaceae).</title>
        <authorList>
            <person name="Sork V.L."/>
            <person name="Fitz-Gibbon S.T."/>
            <person name="Puiu D."/>
            <person name="Crepeau M."/>
            <person name="Gugger P.F."/>
            <person name="Sherman R."/>
            <person name="Stevens K."/>
            <person name="Langley C.H."/>
            <person name="Pellegrini M."/>
            <person name="Salzberg S.L."/>
        </authorList>
    </citation>
    <scope>NUCLEOTIDE SEQUENCE [LARGE SCALE GENOMIC DNA]</scope>
    <source>
        <strain evidence="15 16">cv. SW786</strain>
    </source>
</reference>
<keyword evidence="16" id="KW-1185">Reference proteome</keyword>
<feature type="domain" description="C2" evidence="13">
    <location>
        <begin position="5"/>
        <end position="160"/>
    </location>
</feature>
<evidence type="ECO:0000313" key="16">
    <source>
        <dbReference type="Proteomes" id="UP000594261"/>
    </source>
</evidence>
<dbReference type="SUPFAM" id="SSF49562">
    <property type="entry name" value="C2 domain (Calcium/lipid-binding domain, CaLB)"/>
    <property type="match status" value="1"/>
</dbReference>
<keyword evidence="9 11" id="KW-0442">Lipid degradation</keyword>
<evidence type="ECO:0000256" key="12">
    <source>
        <dbReference type="SAM" id="MobiDB-lite"/>
    </source>
</evidence>
<evidence type="ECO:0000256" key="4">
    <source>
        <dbReference type="ARBA" id="ARBA00012027"/>
    </source>
</evidence>
<evidence type="ECO:0000256" key="6">
    <source>
        <dbReference type="ARBA" id="ARBA00022737"/>
    </source>
</evidence>
<dbReference type="GO" id="GO:0005509">
    <property type="term" value="F:calcium ion binding"/>
    <property type="evidence" value="ECO:0007669"/>
    <property type="project" value="InterPro"/>
</dbReference>
<dbReference type="Pfam" id="PF12357">
    <property type="entry name" value="PLD_C"/>
    <property type="match status" value="1"/>
</dbReference>
<dbReference type="GO" id="GO:0004630">
    <property type="term" value="F:phospholipase D activity"/>
    <property type="evidence" value="ECO:0007669"/>
    <property type="project" value="UniProtKB-EC"/>
</dbReference>
<dbReference type="OMA" id="ICHAISS"/>
<dbReference type="InterPro" id="IPR001736">
    <property type="entry name" value="PLipase_D/transphosphatidylase"/>
</dbReference>
<proteinExistence type="inferred from homology"/>
<evidence type="ECO:0000256" key="5">
    <source>
        <dbReference type="ARBA" id="ARBA00022723"/>
    </source>
</evidence>
<dbReference type="InterPro" id="IPR011402">
    <property type="entry name" value="PLipase_D_pln"/>
</dbReference>
<dbReference type="GO" id="GO:0046470">
    <property type="term" value="P:phosphatidylcholine metabolic process"/>
    <property type="evidence" value="ECO:0007669"/>
    <property type="project" value="InterPro"/>
</dbReference>
<evidence type="ECO:0000256" key="11">
    <source>
        <dbReference type="PIRNR" id="PIRNR036470"/>
    </source>
</evidence>
<dbReference type="SMART" id="SM00239">
    <property type="entry name" value="C2"/>
    <property type="match status" value="1"/>
</dbReference>
<dbReference type="Pfam" id="PF00614">
    <property type="entry name" value="PLDc"/>
    <property type="match status" value="1"/>
</dbReference>
<dbReference type="PROSITE" id="PS50035">
    <property type="entry name" value="PLD"/>
    <property type="match status" value="2"/>
</dbReference>
<dbReference type="Gene3D" id="3.30.870.10">
    <property type="entry name" value="Endonuclease Chain A"/>
    <property type="match status" value="2"/>
</dbReference>
<dbReference type="InterPro" id="IPR015679">
    <property type="entry name" value="PLipase_D_fam"/>
</dbReference>
<dbReference type="AlphaFoldDB" id="A0A7N2M1I5"/>
<evidence type="ECO:0000256" key="3">
    <source>
        <dbReference type="ARBA" id="ARBA00010683"/>
    </source>
</evidence>
<dbReference type="PANTHER" id="PTHR18896">
    <property type="entry name" value="PHOSPHOLIPASE D"/>
    <property type="match status" value="1"/>
</dbReference>
<dbReference type="PROSITE" id="PS50004">
    <property type="entry name" value="C2"/>
    <property type="match status" value="1"/>
</dbReference>
<dbReference type="InterPro" id="IPR035892">
    <property type="entry name" value="C2_domain_sf"/>
</dbReference>
<comment type="catalytic activity">
    <reaction evidence="1 11">
        <text>a 1,2-diacyl-sn-glycero-3-phosphocholine + H2O = a 1,2-diacyl-sn-glycero-3-phosphate + choline + H(+)</text>
        <dbReference type="Rhea" id="RHEA:14445"/>
        <dbReference type="ChEBI" id="CHEBI:15354"/>
        <dbReference type="ChEBI" id="CHEBI:15377"/>
        <dbReference type="ChEBI" id="CHEBI:15378"/>
        <dbReference type="ChEBI" id="CHEBI:57643"/>
        <dbReference type="ChEBI" id="CHEBI:58608"/>
        <dbReference type="EC" id="3.1.4.4"/>
    </reaction>
</comment>
<name>A0A7N2M1I5_QUELO</name>
<keyword evidence="6" id="KW-0677">Repeat</keyword>
<accession>A0A7N2M1I5</accession>
<dbReference type="Proteomes" id="UP000594261">
    <property type="component" value="Chromosome 6"/>
</dbReference>
<feature type="domain" description="PLD phosphodiesterase" evidence="14">
    <location>
        <begin position="726"/>
        <end position="753"/>
    </location>
</feature>
<reference evidence="15" key="2">
    <citation type="submission" date="2021-01" db="UniProtKB">
        <authorList>
            <consortium name="EnsemblPlants"/>
        </authorList>
    </citation>
    <scope>IDENTIFICATION</scope>
</reference>